<dbReference type="PANTHER" id="PTHR36299">
    <property type="entry name" value="AGAP008005-PA"/>
    <property type="match status" value="1"/>
</dbReference>
<dbReference type="AlphaFoldDB" id="A0AA88YM48"/>
<reference evidence="3" key="1">
    <citation type="submission" date="2019-08" db="EMBL/GenBank/DDBJ databases">
        <title>The improved chromosome-level genome for the pearl oyster Pinctada fucata martensii using PacBio sequencing and Hi-C.</title>
        <authorList>
            <person name="Zheng Z."/>
        </authorList>
    </citation>
    <scope>NUCLEOTIDE SEQUENCE</scope>
    <source>
        <strain evidence="3">ZZ-2019</strain>
        <tissue evidence="3">Adductor muscle</tissue>
    </source>
</reference>
<evidence type="ECO:0000313" key="3">
    <source>
        <dbReference type="EMBL" id="KAK3108493.1"/>
    </source>
</evidence>
<gene>
    <name evidence="3" type="ORF">FSP39_009182</name>
</gene>
<evidence type="ECO:0000313" key="4">
    <source>
        <dbReference type="Proteomes" id="UP001186944"/>
    </source>
</evidence>
<dbReference type="EMBL" id="VSWD01000001">
    <property type="protein sequence ID" value="KAK3108493.1"/>
    <property type="molecule type" value="Genomic_DNA"/>
</dbReference>
<proteinExistence type="predicted"/>
<accession>A0AA88YM48</accession>
<feature type="region of interest" description="Disordered" evidence="1">
    <location>
        <begin position="1"/>
        <end position="24"/>
    </location>
</feature>
<name>A0AA88YM48_PINIB</name>
<dbReference type="Pfam" id="PF15998">
    <property type="entry name" value="DUF4773"/>
    <property type="match status" value="1"/>
</dbReference>
<evidence type="ECO:0000256" key="1">
    <source>
        <dbReference type="SAM" id="MobiDB-lite"/>
    </source>
</evidence>
<dbReference type="Proteomes" id="UP001186944">
    <property type="component" value="Unassembled WGS sequence"/>
</dbReference>
<dbReference type="PANTHER" id="PTHR36299:SF2">
    <property type="entry name" value="DUF4773 DOMAIN-CONTAINING PROTEIN"/>
    <property type="match status" value="1"/>
</dbReference>
<dbReference type="InterPro" id="IPR031941">
    <property type="entry name" value="DUF4773"/>
</dbReference>
<organism evidence="3 4">
    <name type="scientific">Pinctada imbricata</name>
    <name type="common">Atlantic pearl-oyster</name>
    <name type="synonym">Pinctada martensii</name>
    <dbReference type="NCBI Taxonomy" id="66713"/>
    <lineage>
        <taxon>Eukaryota</taxon>
        <taxon>Metazoa</taxon>
        <taxon>Spiralia</taxon>
        <taxon>Lophotrochozoa</taxon>
        <taxon>Mollusca</taxon>
        <taxon>Bivalvia</taxon>
        <taxon>Autobranchia</taxon>
        <taxon>Pteriomorphia</taxon>
        <taxon>Pterioida</taxon>
        <taxon>Pterioidea</taxon>
        <taxon>Pteriidae</taxon>
        <taxon>Pinctada</taxon>
    </lineage>
</organism>
<evidence type="ECO:0000259" key="2">
    <source>
        <dbReference type="Pfam" id="PF15998"/>
    </source>
</evidence>
<sequence length="328" mass="36375">SVIDAPKGETVAPKTAETHKGENSILKLSVKPSASVVKPDGNSGLLNISVSKITAKKDGSINETSKAKSQKSGGNIMLEIGEKLKNKTLEVGEKMKNKTIEKLKQIGENVGVLKPKTEAKKLLFVPLIWPLNLSLTDVGDVMKDTDHLKKQENISVDYPKLVSMKTNVTEGNSTIALRKVVMANRVGFCDCEDYDCTCCARVTHKRIHMNATACSNVTFMTKSQELEFRFAMDFKPLYKAVIPVEKTPQICLGSTTKVADLCIRFLNLTSSVNVQDEHKFRVIGCLEYSISLFNKTVSAFPVDCFEIPSHQHHQESHKENFPFINFVP</sequence>
<feature type="domain" description="DUF4773" evidence="2">
    <location>
        <begin position="189"/>
        <end position="307"/>
    </location>
</feature>
<keyword evidence="4" id="KW-1185">Reference proteome</keyword>
<feature type="non-terminal residue" evidence="3">
    <location>
        <position position="1"/>
    </location>
</feature>
<comment type="caution">
    <text evidence="3">The sequence shown here is derived from an EMBL/GenBank/DDBJ whole genome shotgun (WGS) entry which is preliminary data.</text>
</comment>
<protein>
    <recommendedName>
        <fullName evidence="2">DUF4773 domain-containing protein</fullName>
    </recommendedName>
</protein>